<evidence type="ECO:0000256" key="1">
    <source>
        <dbReference type="SAM" id="Coils"/>
    </source>
</evidence>
<accession>A0A1B6H898</accession>
<gene>
    <name evidence="3" type="ORF">g.13192</name>
</gene>
<organism evidence="3">
    <name type="scientific">Homalodisca liturata</name>
    <dbReference type="NCBI Taxonomy" id="320908"/>
    <lineage>
        <taxon>Eukaryota</taxon>
        <taxon>Metazoa</taxon>
        <taxon>Ecdysozoa</taxon>
        <taxon>Arthropoda</taxon>
        <taxon>Hexapoda</taxon>
        <taxon>Insecta</taxon>
        <taxon>Pterygota</taxon>
        <taxon>Neoptera</taxon>
        <taxon>Paraneoptera</taxon>
        <taxon>Hemiptera</taxon>
        <taxon>Auchenorrhyncha</taxon>
        <taxon>Membracoidea</taxon>
        <taxon>Cicadellidae</taxon>
        <taxon>Cicadellinae</taxon>
        <taxon>Proconiini</taxon>
        <taxon>Homalodisca</taxon>
    </lineage>
</organism>
<evidence type="ECO:0000256" key="2">
    <source>
        <dbReference type="SAM" id="MobiDB-lite"/>
    </source>
</evidence>
<dbReference type="InterPro" id="IPR029138">
    <property type="entry name" value="SNAPC5"/>
</dbReference>
<feature type="region of interest" description="Disordered" evidence="2">
    <location>
        <begin position="67"/>
        <end position="88"/>
    </location>
</feature>
<dbReference type="GO" id="GO:0006366">
    <property type="term" value="P:transcription by RNA polymerase II"/>
    <property type="evidence" value="ECO:0007669"/>
    <property type="project" value="InterPro"/>
</dbReference>
<dbReference type="AlphaFoldDB" id="A0A1B6H898"/>
<keyword evidence="1" id="KW-0175">Coiled coil</keyword>
<evidence type="ECO:0000313" key="3">
    <source>
        <dbReference type="EMBL" id="JAS70861.1"/>
    </source>
</evidence>
<dbReference type="Pfam" id="PF15497">
    <property type="entry name" value="SNAPC5"/>
    <property type="match status" value="1"/>
</dbReference>
<protein>
    <submittedName>
        <fullName evidence="3">Uncharacterized protein</fullName>
    </submittedName>
</protein>
<proteinExistence type="predicted"/>
<feature type="coiled-coil region" evidence="1">
    <location>
        <begin position="11"/>
        <end position="64"/>
    </location>
</feature>
<dbReference type="GO" id="GO:0005634">
    <property type="term" value="C:nucleus"/>
    <property type="evidence" value="ECO:0007669"/>
    <property type="project" value="InterPro"/>
</dbReference>
<dbReference type="EMBL" id="GECU01036845">
    <property type="protein sequence ID" value="JAS70861.1"/>
    <property type="molecule type" value="Transcribed_RNA"/>
</dbReference>
<name>A0A1B6H898_9HEMI</name>
<reference evidence="3" key="1">
    <citation type="submission" date="2015-11" db="EMBL/GenBank/DDBJ databases">
        <title>De novo transcriptome assembly of four potential Pierce s Disease insect vectors from Arizona vineyards.</title>
        <authorList>
            <person name="Tassone E.E."/>
        </authorList>
    </citation>
    <scope>NUCLEOTIDE SEQUENCE</scope>
</reference>
<dbReference type="GO" id="GO:0006384">
    <property type="term" value="P:transcription initiation at RNA polymerase III promoter"/>
    <property type="evidence" value="ECO:0007669"/>
    <property type="project" value="InterPro"/>
</dbReference>
<sequence length="127" mass="14815">MVEPTKPYISNSDSSRELEALSAQLDNLVQEESSIRKTLEYVRIAKQRNKIEELEIKSKIMEVKNKLPRTRSQPKAVNNKASEVVQDSSVTLCDDPEIVNKTRLDLNVEYDYRYQYQEEEEESEESD</sequence>
<feature type="compositionally biased region" description="Polar residues" evidence="2">
    <location>
        <begin position="70"/>
        <end position="88"/>
    </location>
</feature>